<feature type="region of interest" description="Disordered" evidence="1">
    <location>
        <begin position="565"/>
        <end position="681"/>
    </location>
</feature>
<feature type="compositionally biased region" description="Polar residues" evidence="1">
    <location>
        <begin position="970"/>
        <end position="991"/>
    </location>
</feature>
<feature type="compositionally biased region" description="Polar residues" evidence="1">
    <location>
        <begin position="9"/>
        <end position="37"/>
    </location>
</feature>
<feature type="compositionally biased region" description="Low complexity" evidence="1">
    <location>
        <begin position="565"/>
        <end position="576"/>
    </location>
</feature>
<feature type="compositionally biased region" description="Polar residues" evidence="1">
    <location>
        <begin position="590"/>
        <end position="606"/>
    </location>
</feature>
<feature type="region of interest" description="Disordered" evidence="1">
    <location>
        <begin position="318"/>
        <end position="375"/>
    </location>
</feature>
<feature type="region of interest" description="Disordered" evidence="1">
    <location>
        <begin position="726"/>
        <end position="945"/>
    </location>
</feature>
<dbReference type="STRING" id="98765.A0A2R6NU84"/>
<feature type="compositionally biased region" description="Basic and acidic residues" evidence="1">
    <location>
        <begin position="392"/>
        <end position="417"/>
    </location>
</feature>
<feature type="compositionally biased region" description="Polar residues" evidence="1">
    <location>
        <begin position="418"/>
        <end position="432"/>
    </location>
</feature>
<dbReference type="Proteomes" id="UP000186601">
    <property type="component" value="Unassembled WGS sequence"/>
</dbReference>
<feature type="compositionally biased region" description="Low complexity" evidence="1">
    <location>
        <begin position="927"/>
        <end position="936"/>
    </location>
</feature>
<dbReference type="EMBL" id="MLYV02000837">
    <property type="protein sequence ID" value="PSR76718.1"/>
    <property type="molecule type" value="Genomic_DNA"/>
</dbReference>
<name>A0A2R6NU84_9APHY</name>
<organism evidence="2 3">
    <name type="scientific">Hermanssonia centrifuga</name>
    <dbReference type="NCBI Taxonomy" id="98765"/>
    <lineage>
        <taxon>Eukaryota</taxon>
        <taxon>Fungi</taxon>
        <taxon>Dikarya</taxon>
        <taxon>Basidiomycota</taxon>
        <taxon>Agaricomycotina</taxon>
        <taxon>Agaricomycetes</taxon>
        <taxon>Polyporales</taxon>
        <taxon>Meruliaceae</taxon>
        <taxon>Hermanssonia</taxon>
    </lineage>
</organism>
<feature type="compositionally biased region" description="Polar residues" evidence="1">
    <location>
        <begin position="509"/>
        <end position="536"/>
    </location>
</feature>
<dbReference type="OrthoDB" id="3231532at2759"/>
<feature type="compositionally biased region" description="Basic and acidic residues" evidence="1">
    <location>
        <begin position="875"/>
        <end position="894"/>
    </location>
</feature>
<sequence length="1132" mass="123543">MRLTEGHYDSSSQSSPGDAHIISNTHTSAIVNSTPRKLSSRAKSHGKGLLSRKSSKADSPGQSRPHPRPSSTSEAQDHLVNDKERDRDAFHDPERQAPPIFFAKSVIPDPLGELPAWFSQDTDWASSSAAQFRIKYPIHKPFGPRYYRNRHLSPPSLDKRPPSVFSPAFPPMTAAADRTQDPARMSGPSRTPSGSPLPTPNSSQVRINDDRVRTRKISQTAHDGVDMLDVSDPWGTNWHHQSPYDVGVNHERASPDSPEASQEAPPTAPRTRRTSLTSGRHRTKLPSPLSQSTSAVHLASDPISTHIPRRLSKKRKSFRGLFGSTDDGVVYKSRSAPPTPVDTNPLDRKLSRTGSVIQPSISSSTHSLSQADKGSKRVSVFGRLAKRFSVLRRSDTSHSTKHVERTRPLVDGDHDLATDTSGQQSRVSSQRPSMRPIQSAEVTRRVPPPPAEDSSQARRESVTRDDGSDSGVSIEIPFPAGKLTIANPDEPGDVDISQKDGTPLPALPTQPNVSGINLPSEHTQQRSLESFFSSSQPPIDNSPFFPVHTALSVISEGETYLSTPPALPLPLTDGSPKTPPTIPSLLSLPNRASQSITSQKPVSSAEGSADGSPGTPPTIPSILSLPTRSMPNEPPAPIPSPPLPELPPPTPVVKPEPSLPPTPGEIHPSTPAEPTPIVSHRYIDDNDALSYPISRYHMPYMDNSPLSRASMFVNPPTPQAELLAIPRTQSPGVYIARSQSKDEKPSSHDNTLPKDGSQRVKSRKTETFKLVRTPSGDAQTVSATFVADGEHWGVVESPVDGPSQRKSRKERTKSTEDEKLTRMEGRRGEREGARENSEEQRLHEHRRTSTNGRSNTDPEVSAAAQQATRATITDVPRRSTIPERRRSSRERESYQEAARSTRTPVVTRAPITRSTSPAENRIERRTSTSASTRPSSEFQSAADLNSMKAKEAWEMERLLKGKSMIYGPDSSSIPGTRPHISSDSRPSTVMSTDLRRTSTIPDIGSTLGPAHGSSHTYFVVQTPYQSVYNTTYSHYQAPPPPAIYASAPSTQYPAPQTARYDYRNHRAQQERIAFPSSSPTSELPTPRKNPLPEPPRLSSYQAQPLPPSLAGTGDGPTSPDYWTNYAGVTTTQ</sequence>
<feature type="region of interest" description="Disordered" evidence="1">
    <location>
        <begin position="392"/>
        <end position="536"/>
    </location>
</feature>
<feature type="compositionally biased region" description="Pro residues" evidence="1">
    <location>
        <begin position="632"/>
        <end position="663"/>
    </location>
</feature>
<feature type="compositionally biased region" description="Basic and acidic residues" evidence="1">
    <location>
        <begin position="75"/>
        <end position="95"/>
    </location>
</feature>
<keyword evidence="3" id="KW-1185">Reference proteome</keyword>
<comment type="caution">
    <text evidence="2">The sequence shown here is derived from an EMBL/GenBank/DDBJ whole genome shotgun (WGS) entry which is preliminary data.</text>
</comment>
<evidence type="ECO:0000256" key="1">
    <source>
        <dbReference type="SAM" id="MobiDB-lite"/>
    </source>
</evidence>
<evidence type="ECO:0000313" key="2">
    <source>
        <dbReference type="EMBL" id="PSR76718.1"/>
    </source>
</evidence>
<feature type="compositionally biased region" description="Basic and acidic residues" evidence="1">
    <location>
        <begin position="812"/>
        <end position="842"/>
    </location>
</feature>
<reference evidence="2 3" key="1">
    <citation type="submission" date="2018-02" db="EMBL/GenBank/DDBJ databases">
        <title>Genome sequence of the basidiomycete white-rot fungus Phlebia centrifuga.</title>
        <authorList>
            <person name="Granchi Z."/>
            <person name="Peng M."/>
            <person name="de Vries R.P."/>
            <person name="Hilden K."/>
            <person name="Makela M.R."/>
            <person name="Grigoriev I."/>
            <person name="Riley R."/>
        </authorList>
    </citation>
    <scope>NUCLEOTIDE SEQUENCE [LARGE SCALE GENOMIC DNA]</scope>
    <source>
        <strain evidence="2 3">FBCC195</strain>
    </source>
</reference>
<feature type="region of interest" description="Disordered" evidence="1">
    <location>
        <begin position="1"/>
        <end position="99"/>
    </location>
</feature>
<feature type="compositionally biased region" description="Polar residues" evidence="1">
    <location>
        <begin position="188"/>
        <end position="206"/>
    </location>
</feature>
<accession>A0A2R6NU84</accession>
<feature type="compositionally biased region" description="Basic and acidic residues" evidence="1">
    <location>
        <begin position="455"/>
        <end position="467"/>
    </location>
</feature>
<feature type="compositionally biased region" description="Low complexity" evidence="1">
    <location>
        <begin position="862"/>
        <end position="871"/>
    </location>
</feature>
<evidence type="ECO:0000313" key="3">
    <source>
        <dbReference type="Proteomes" id="UP000186601"/>
    </source>
</evidence>
<feature type="compositionally biased region" description="Polar residues" evidence="1">
    <location>
        <begin position="849"/>
        <end position="858"/>
    </location>
</feature>
<feature type="compositionally biased region" description="Polar residues" evidence="1">
    <location>
        <begin position="352"/>
        <end position="372"/>
    </location>
</feature>
<feature type="region of interest" description="Disordered" evidence="1">
    <location>
        <begin position="152"/>
        <end position="297"/>
    </location>
</feature>
<feature type="region of interest" description="Disordered" evidence="1">
    <location>
        <begin position="970"/>
        <end position="993"/>
    </location>
</feature>
<proteinExistence type="predicted"/>
<gene>
    <name evidence="2" type="ORF">PHLCEN_2v8315</name>
</gene>
<feature type="compositionally biased region" description="Low complexity" evidence="1">
    <location>
        <begin position="1075"/>
        <end position="1086"/>
    </location>
</feature>
<protein>
    <submittedName>
        <fullName evidence="2">Uncharacterized protein</fullName>
    </submittedName>
</protein>
<dbReference type="AlphaFoldDB" id="A0A2R6NU84"/>
<feature type="region of interest" description="Disordered" evidence="1">
    <location>
        <begin position="1070"/>
        <end position="1132"/>
    </location>
</feature>